<evidence type="ECO:0000313" key="2">
    <source>
        <dbReference type="Proteomes" id="UP000801428"/>
    </source>
</evidence>
<dbReference type="OrthoDB" id="3680661at2759"/>
<gene>
    <name evidence="1" type="ORF">E8E13_009730</name>
</gene>
<reference evidence="1" key="1">
    <citation type="submission" date="2019-04" db="EMBL/GenBank/DDBJ databases">
        <title>Sequencing of skin fungus with MAO and IRED activity.</title>
        <authorList>
            <person name="Marsaioli A.J."/>
            <person name="Bonatto J.M.C."/>
            <person name="Reis Junior O."/>
        </authorList>
    </citation>
    <scope>NUCLEOTIDE SEQUENCE</scope>
    <source>
        <strain evidence="1">30M1</strain>
    </source>
</reference>
<accession>A0A9P4TE14</accession>
<evidence type="ECO:0000313" key="1">
    <source>
        <dbReference type="EMBL" id="KAF3001553.1"/>
    </source>
</evidence>
<protein>
    <submittedName>
        <fullName evidence="1">Uncharacterized protein</fullName>
    </submittedName>
</protein>
<dbReference type="PANTHER" id="PTHR38790:SF4">
    <property type="entry name" value="2EXR DOMAIN-CONTAINING PROTEIN"/>
    <property type="match status" value="1"/>
</dbReference>
<keyword evidence="2" id="KW-1185">Reference proteome</keyword>
<comment type="caution">
    <text evidence="1">The sequence shown here is derived from an EMBL/GenBank/DDBJ whole genome shotgun (WGS) entry which is preliminary data.</text>
</comment>
<dbReference type="AlphaFoldDB" id="A0A9P4TE14"/>
<sequence>MASSQLLSTDHPNNAITLQNQKQSPLLRLPGELRNKIYGYFFSDYDIHMECEGFSFVGGSEFPHLRGNQLVAMSAVCRQLHDETALLPFRLCKVNIAGCEKSMGVADLIWNKQLAEIREMITGCCSGCKYINEPYSDGFLGILECCSRLEKISLLYDALDDCPQGNSYCLRCLPSRSVSLARMTQIRRTVGAQVQVELLTLLYQPESE</sequence>
<proteinExistence type="predicted"/>
<name>A0A9P4TE14_CURKU</name>
<dbReference type="Proteomes" id="UP000801428">
    <property type="component" value="Unassembled WGS sequence"/>
</dbReference>
<dbReference type="PANTHER" id="PTHR38790">
    <property type="entry name" value="2EXR DOMAIN-CONTAINING PROTEIN-RELATED"/>
    <property type="match status" value="1"/>
</dbReference>
<dbReference type="EMBL" id="SWKU01000013">
    <property type="protein sequence ID" value="KAF3001553.1"/>
    <property type="molecule type" value="Genomic_DNA"/>
</dbReference>
<organism evidence="1 2">
    <name type="scientific">Curvularia kusanoi</name>
    <name type="common">Cochliobolus kusanoi</name>
    <dbReference type="NCBI Taxonomy" id="90978"/>
    <lineage>
        <taxon>Eukaryota</taxon>
        <taxon>Fungi</taxon>
        <taxon>Dikarya</taxon>
        <taxon>Ascomycota</taxon>
        <taxon>Pezizomycotina</taxon>
        <taxon>Dothideomycetes</taxon>
        <taxon>Pleosporomycetidae</taxon>
        <taxon>Pleosporales</taxon>
        <taxon>Pleosporineae</taxon>
        <taxon>Pleosporaceae</taxon>
        <taxon>Curvularia</taxon>
    </lineage>
</organism>